<evidence type="ECO:0000256" key="1">
    <source>
        <dbReference type="ARBA" id="ARBA00004448"/>
    </source>
</evidence>
<feature type="transmembrane region" description="Helical" evidence="12">
    <location>
        <begin position="163"/>
        <end position="183"/>
    </location>
</feature>
<keyword evidence="14" id="KW-1185">Reference proteome</keyword>
<keyword evidence="8 9" id="KW-0472">Membrane</keyword>
<evidence type="ECO:0008006" key="15">
    <source>
        <dbReference type="Google" id="ProtNLM"/>
    </source>
</evidence>
<evidence type="ECO:0000256" key="4">
    <source>
        <dbReference type="ARBA" id="ARBA00022737"/>
    </source>
</evidence>
<evidence type="ECO:0000256" key="6">
    <source>
        <dbReference type="ARBA" id="ARBA00022989"/>
    </source>
</evidence>
<dbReference type="SUPFAM" id="SSF103506">
    <property type="entry name" value="Mitochondrial carrier"/>
    <property type="match status" value="1"/>
</dbReference>
<sequence>MSVEGTQPPSPDPQQYAPTQAGSSPQHRGARAVTISSIFPGLAARVAQLPNTSINSFCGAMAGVASGIVTCPLDVIKTKLQAQGSFRPRHYRGSASPKSSALYNGMVGTARVIWKQDGLRGLYRGLGPMLLGYLPTWAVYMSAYEASRDYYYTRMENKWFARIYASITAGACSTLATNPIWVIKTRLMAQVSSRASEDARPPWHYKSTWDAARKMYAQEGILAFYSGLAPALLGLTHVAIQFPLYEFFKMQFTGLEMGESSAQSSDMHWGGILAATFLSKVCATSATYPHEVLRTRLQTQQRSLMHHSPDGIIHAGMAHHGHQTKPPGTASSDGMRNLPRYRGMLRTIRVILHEEGWRAFYNGMGTNMVRAVPAAMTTMVTFEMLKNACHRLQEEGRHELEAGIA</sequence>
<gene>
    <name evidence="13" type="ORF">H2201_007004</name>
</gene>
<keyword evidence="2 10" id="KW-0813">Transport</keyword>
<dbReference type="Gene3D" id="1.50.40.10">
    <property type="entry name" value="Mitochondrial carrier domain"/>
    <property type="match status" value="2"/>
</dbReference>
<dbReference type="EMBL" id="JAPDRL010000067">
    <property type="protein sequence ID" value="KAJ9660258.1"/>
    <property type="molecule type" value="Genomic_DNA"/>
</dbReference>
<dbReference type="InterPro" id="IPR049562">
    <property type="entry name" value="SLC25A33/36-like"/>
</dbReference>
<name>A0ABQ9NK87_9PEZI</name>
<evidence type="ECO:0000256" key="8">
    <source>
        <dbReference type="ARBA" id="ARBA00023136"/>
    </source>
</evidence>
<evidence type="ECO:0000313" key="14">
    <source>
        <dbReference type="Proteomes" id="UP001172684"/>
    </source>
</evidence>
<evidence type="ECO:0000256" key="12">
    <source>
        <dbReference type="SAM" id="Phobius"/>
    </source>
</evidence>
<evidence type="ECO:0000256" key="11">
    <source>
        <dbReference type="SAM" id="MobiDB-lite"/>
    </source>
</evidence>
<protein>
    <recommendedName>
        <fullName evidence="15">Mitochondrial thiamine pyrophosphate carrier 1</fullName>
    </recommendedName>
</protein>
<comment type="subcellular location">
    <subcellularLocation>
        <location evidence="1">Mitochondrion inner membrane</location>
        <topology evidence="1">Multi-pass membrane protein</topology>
    </subcellularLocation>
</comment>
<reference evidence="13" key="1">
    <citation type="submission" date="2022-10" db="EMBL/GenBank/DDBJ databases">
        <title>Culturing micro-colonial fungi from biological soil crusts in the Mojave desert and describing Neophaeococcomyces mojavensis, and introducing the new genera and species Taxawa tesnikishii.</title>
        <authorList>
            <person name="Kurbessoian T."/>
            <person name="Stajich J.E."/>
        </authorList>
    </citation>
    <scope>NUCLEOTIDE SEQUENCE</scope>
    <source>
        <strain evidence="13">TK_1</strain>
    </source>
</reference>
<evidence type="ECO:0000256" key="7">
    <source>
        <dbReference type="ARBA" id="ARBA00023128"/>
    </source>
</evidence>
<evidence type="ECO:0000256" key="5">
    <source>
        <dbReference type="ARBA" id="ARBA00022792"/>
    </source>
</evidence>
<organism evidence="13 14">
    <name type="scientific">Coniosporium apollinis</name>
    <dbReference type="NCBI Taxonomy" id="61459"/>
    <lineage>
        <taxon>Eukaryota</taxon>
        <taxon>Fungi</taxon>
        <taxon>Dikarya</taxon>
        <taxon>Ascomycota</taxon>
        <taxon>Pezizomycotina</taxon>
        <taxon>Dothideomycetes</taxon>
        <taxon>Dothideomycetes incertae sedis</taxon>
        <taxon>Coniosporium</taxon>
    </lineage>
</organism>
<feature type="repeat" description="Solcar" evidence="9">
    <location>
        <begin position="157"/>
        <end position="251"/>
    </location>
</feature>
<dbReference type="PANTHER" id="PTHR45829:SF1">
    <property type="entry name" value="CARRIER PROTEIN, PUTATIVE (AFU_ORTHOLOGUE AFUA_4G06780)-RELATED"/>
    <property type="match status" value="1"/>
</dbReference>
<keyword evidence="3 9" id="KW-0812">Transmembrane</keyword>
<keyword evidence="6 12" id="KW-1133">Transmembrane helix</keyword>
<dbReference type="Pfam" id="PF00153">
    <property type="entry name" value="Mito_carr"/>
    <property type="match status" value="3"/>
</dbReference>
<dbReference type="PANTHER" id="PTHR45829">
    <property type="entry name" value="MITOCHONDRIAL CARRIER PROTEIN RIM2"/>
    <property type="match status" value="1"/>
</dbReference>
<evidence type="ECO:0000313" key="13">
    <source>
        <dbReference type="EMBL" id="KAJ9660258.1"/>
    </source>
</evidence>
<keyword evidence="4" id="KW-0677">Repeat</keyword>
<comment type="caution">
    <text evidence="13">The sequence shown here is derived from an EMBL/GenBank/DDBJ whole genome shotgun (WGS) entry which is preliminary data.</text>
</comment>
<feature type="transmembrane region" description="Helical" evidence="12">
    <location>
        <begin position="121"/>
        <end position="143"/>
    </location>
</feature>
<evidence type="ECO:0000256" key="3">
    <source>
        <dbReference type="ARBA" id="ARBA00022692"/>
    </source>
</evidence>
<keyword evidence="5" id="KW-0999">Mitochondrion inner membrane</keyword>
<proteinExistence type="inferred from homology"/>
<dbReference type="InterPro" id="IPR018108">
    <property type="entry name" value="MCP_transmembrane"/>
</dbReference>
<feature type="repeat" description="Solcar" evidence="9">
    <location>
        <begin position="267"/>
        <end position="388"/>
    </location>
</feature>
<feature type="region of interest" description="Disordered" evidence="11">
    <location>
        <begin position="1"/>
        <end position="30"/>
    </location>
</feature>
<feature type="compositionally biased region" description="Polar residues" evidence="11">
    <location>
        <begin position="16"/>
        <end position="26"/>
    </location>
</feature>
<evidence type="ECO:0000256" key="10">
    <source>
        <dbReference type="RuleBase" id="RU000488"/>
    </source>
</evidence>
<comment type="similarity">
    <text evidence="10">Belongs to the mitochondrial carrier (TC 2.A.29) family.</text>
</comment>
<feature type="transmembrane region" description="Helical" evidence="12">
    <location>
        <begin position="222"/>
        <end position="248"/>
    </location>
</feature>
<dbReference type="PROSITE" id="PS50920">
    <property type="entry name" value="SOLCAR"/>
    <property type="match status" value="3"/>
</dbReference>
<evidence type="ECO:0000256" key="2">
    <source>
        <dbReference type="ARBA" id="ARBA00022448"/>
    </source>
</evidence>
<evidence type="ECO:0000256" key="9">
    <source>
        <dbReference type="PROSITE-ProRule" id="PRU00282"/>
    </source>
</evidence>
<feature type="repeat" description="Solcar" evidence="9">
    <location>
        <begin position="50"/>
        <end position="150"/>
    </location>
</feature>
<accession>A0ABQ9NK87</accession>
<dbReference type="Proteomes" id="UP001172684">
    <property type="component" value="Unassembled WGS sequence"/>
</dbReference>
<dbReference type="InterPro" id="IPR023395">
    <property type="entry name" value="MCP_dom_sf"/>
</dbReference>
<keyword evidence="7" id="KW-0496">Mitochondrion</keyword>